<evidence type="ECO:0000313" key="3">
    <source>
        <dbReference type="Proteomes" id="UP000283269"/>
    </source>
</evidence>
<dbReference type="Gene3D" id="3.40.30.10">
    <property type="entry name" value="Glutaredoxin"/>
    <property type="match status" value="1"/>
</dbReference>
<comment type="caution">
    <text evidence="2">The sequence shown here is derived from an EMBL/GenBank/DDBJ whole genome shotgun (WGS) entry which is preliminary data.</text>
</comment>
<evidence type="ECO:0000256" key="1">
    <source>
        <dbReference type="SAM" id="Phobius"/>
    </source>
</evidence>
<dbReference type="AlphaFoldDB" id="A0A409X9P0"/>
<dbReference type="GO" id="GO:0005801">
    <property type="term" value="C:cis-Golgi network"/>
    <property type="evidence" value="ECO:0007669"/>
    <property type="project" value="TreeGrafter"/>
</dbReference>
<dbReference type="GO" id="GO:0000324">
    <property type="term" value="C:fungal-type vacuole"/>
    <property type="evidence" value="ECO:0007669"/>
    <property type="project" value="TreeGrafter"/>
</dbReference>
<proteinExistence type="predicted"/>
<dbReference type="Proteomes" id="UP000283269">
    <property type="component" value="Unassembled WGS sequence"/>
</dbReference>
<evidence type="ECO:0000313" key="2">
    <source>
        <dbReference type="EMBL" id="PPQ87440.1"/>
    </source>
</evidence>
<dbReference type="PANTHER" id="PTHR45694">
    <property type="entry name" value="GLUTAREDOXIN 2"/>
    <property type="match status" value="1"/>
</dbReference>
<dbReference type="GO" id="GO:0034599">
    <property type="term" value="P:cellular response to oxidative stress"/>
    <property type="evidence" value="ECO:0007669"/>
    <property type="project" value="TreeGrafter"/>
</dbReference>
<dbReference type="EMBL" id="NHYD01002281">
    <property type="protein sequence ID" value="PPQ87440.1"/>
    <property type="molecule type" value="Genomic_DNA"/>
</dbReference>
<keyword evidence="1" id="KW-1133">Transmembrane helix</keyword>
<keyword evidence="1" id="KW-0812">Transmembrane</keyword>
<dbReference type="PANTHER" id="PTHR45694:SF5">
    <property type="entry name" value="GLUTAREDOXIN 2"/>
    <property type="match status" value="1"/>
</dbReference>
<feature type="transmembrane region" description="Helical" evidence="1">
    <location>
        <begin position="53"/>
        <end position="74"/>
    </location>
</feature>
<sequence length="289" mass="31922">MSLPRVNSRTPLHQYSKLHDSDLSRSLSMSLPPQFAHVLAAFHPRKPKQRTTFIALIILVCLSSYIFIANSASFSPTMAIRRSDSAAAEQLAMALETIQNSRLAGVSGNKHGQKSSHHRKMSLKLDKAQELAAVSSFLASLPQNVIPPSVDPSIPIDPSLVLDFDTRGPRARDEVRAMVEDVWLRNPVFLWSKVYSPASREIKSILADLYLRPAPTIIDVDVRDDSDVLIPMLARLTSYSDLPVLLIGGKPIDTSVDNIRALHKSGELQKMITEAGSLINGSKKKKNRK</sequence>
<organism evidence="2 3">
    <name type="scientific">Psilocybe cyanescens</name>
    <dbReference type="NCBI Taxonomy" id="93625"/>
    <lineage>
        <taxon>Eukaryota</taxon>
        <taxon>Fungi</taxon>
        <taxon>Dikarya</taxon>
        <taxon>Basidiomycota</taxon>
        <taxon>Agaricomycotina</taxon>
        <taxon>Agaricomycetes</taxon>
        <taxon>Agaricomycetidae</taxon>
        <taxon>Agaricales</taxon>
        <taxon>Agaricineae</taxon>
        <taxon>Strophariaceae</taxon>
        <taxon>Psilocybe</taxon>
    </lineage>
</organism>
<dbReference type="STRING" id="93625.A0A409X9P0"/>
<dbReference type="InParanoid" id="A0A409X9P0"/>
<reference evidence="2 3" key="1">
    <citation type="journal article" date="2018" name="Evol. Lett.">
        <title>Horizontal gene cluster transfer increased hallucinogenic mushroom diversity.</title>
        <authorList>
            <person name="Reynolds H.T."/>
            <person name="Vijayakumar V."/>
            <person name="Gluck-Thaler E."/>
            <person name="Korotkin H.B."/>
            <person name="Matheny P.B."/>
            <person name="Slot J.C."/>
        </authorList>
    </citation>
    <scope>NUCLEOTIDE SEQUENCE [LARGE SCALE GENOMIC DNA]</scope>
    <source>
        <strain evidence="2 3">2631</strain>
    </source>
</reference>
<dbReference type="GO" id="GO:0005796">
    <property type="term" value="C:Golgi lumen"/>
    <property type="evidence" value="ECO:0007669"/>
    <property type="project" value="TreeGrafter"/>
</dbReference>
<protein>
    <submittedName>
        <fullName evidence="2">Uncharacterized protein</fullName>
    </submittedName>
</protein>
<dbReference type="PROSITE" id="PS51354">
    <property type="entry name" value="GLUTAREDOXIN_2"/>
    <property type="match status" value="1"/>
</dbReference>
<gene>
    <name evidence="2" type="ORF">CVT25_008176</name>
</gene>
<dbReference type="GO" id="GO:0015038">
    <property type="term" value="F:glutathione disulfide oxidoreductase activity"/>
    <property type="evidence" value="ECO:0007669"/>
    <property type="project" value="TreeGrafter"/>
</dbReference>
<name>A0A409X9P0_PSICY</name>
<dbReference type="InterPro" id="IPR036249">
    <property type="entry name" value="Thioredoxin-like_sf"/>
</dbReference>
<accession>A0A409X9P0</accession>
<dbReference type="OrthoDB" id="423313at2759"/>
<keyword evidence="3" id="KW-1185">Reference proteome</keyword>
<keyword evidence="1" id="KW-0472">Membrane</keyword>
<dbReference type="SUPFAM" id="SSF52833">
    <property type="entry name" value="Thioredoxin-like"/>
    <property type="match status" value="1"/>
</dbReference>